<dbReference type="InterPro" id="IPR038765">
    <property type="entry name" value="Papain-like_cys_pep_sf"/>
</dbReference>
<comment type="caution">
    <text evidence="2">The sequence shown here is derived from an EMBL/GenBank/DDBJ whole genome shotgun (WGS) entry which is preliminary data.</text>
</comment>
<dbReference type="Proteomes" id="UP000321261">
    <property type="component" value="Unassembled WGS sequence"/>
</dbReference>
<keyword evidence="3" id="KW-1185">Reference proteome</keyword>
<sequence length="948" mass="98717">MADEPRLNEDFPIRESLSPPVIRRPVVECAEALALSGFVPHAVVRVFTDVGELLGEENPPFGFTDVPLRRPVALGERLVATQTVANVDSGPSSPPVVVGALPEGQIRDRAPRVADGLVECGRVVPVSDLVPGCRVHVEENGIEVGTAVAASDRVPVVTAALHAGGVVTARQVACEGTGHEIAGSSSAPVTVTAAPVPAPSPVVDTASLVVGNDAVTLRGLLIGAGVEVTDSGATVSSGWLATAAANFFPVTPPLTGGPVSGTQELCGNVSPPAPPERPEKTLRAPMVLGPICAGARFVVVRDTVINAVVVVLRNGVPAAYGGAAPGDVALQLGGGASLSSGDTITAVQYLGPIVSPVSAPVVVVSRLRAPSVEILGGNPFFTAKPGEQAIEGPVFPRGVGEGPVIAVQSCCTDGLPRVRILGPDGDIVAEPEVVEVFPGYATTRWTWPQPANAVRVGRYTVVAESACTEQAAEVPFFVIFDPATIGGPARFSFDPTAVWFGARTNAVAGLHYYLHPSDVRIFGPALAAVSGGTDSFSAAVRVARTEEALLAYSLNYHTQDTIDLITNFSEAQCADDACLLVAMLRAIGIPAHPVTADAGLETGAANWTFDTWVEFLAPDGGGAVEWRILHPHEYPGMQPESRRTFGTTRGVAVKSFNDVIVMAGETWAAAALDDGSSDVTYGRNDCGEPQQQVTRAAWVDELCEQGYWPDPHWDCTGVRSRGLAAGAGVRFAGGPPDFGGTLEGTLEVGNTGPDREFGTFVVELVGSRAESKAPADTVYATTELRVALDPAGTVTVPFRFDLPPTLPPAERLLLRGRLDGRIAVEREVRLTPRVEGSVDWPHRHVLGEASTLRIRVVNPTDAVARDVVVRLDPLHAVAAERVVWTLGDLGPREEREITTGVTTVAGLDSGSVHVSLASAEGGGGILRHPIRIEAPEAPTDAGPGAIAR</sequence>
<organism evidence="2 3">
    <name type="scientific">Pseudonocardia hierapolitana</name>
    <dbReference type="NCBI Taxonomy" id="1128676"/>
    <lineage>
        <taxon>Bacteria</taxon>
        <taxon>Bacillati</taxon>
        <taxon>Actinomycetota</taxon>
        <taxon>Actinomycetes</taxon>
        <taxon>Pseudonocardiales</taxon>
        <taxon>Pseudonocardiaceae</taxon>
        <taxon>Pseudonocardia</taxon>
    </lineage>
</organism>
<accession>A0A561SYU2</accession>
<feature type="domain" description="Transglutaminase-like" evidence="1">
    <location>
        <begin position="530"/>
        <end position="621"/>
    </location>
</feature>
<protein>
    <submittedName>
        <fullName evidence="2">Transglutaminase superfamily protein</fullName>
    </submittedName>
</protein>
<dbReference type="RefSeq" id="WP_147258776.1">
    <property type="nucleotide sequence ID" value="NZ_VIWU01000001.1"/>
</dbReference>
<dbReference type="InterPro" id="IPR002931">
    <property type="entry name" value="Transglutaminase-like"/>
</dbReference>
<dbReference type="EMBL" id="VIWU01000001">
    <property type="protein sequence ID" value="TWF80030.1"/>
    <property type="molecule type" value="Genomic_DNA"/>
</dbReference>
<dbReference type="SUPFAM" id="SSF54001">
    <property type="entry name" value="Cysteine proteinases"/>
    <property type="match status" value="1"/>
</dbReference>
<dbReference type="OrthoDB" id="3304767at2"/>
<evidence type="ECO:0000259" key="1">
    <source>
        <dbReference type="Pfam" id="PF01841"/>
    </source>
</evidence>
<gene>
    <name evidence="2" type="ORF">FHX44_115967</name>
</gene>
<reference evidence="2 3" key="1">
    <citation type="submission" date="2019-06" db="EMBL/GenBank/DDBJ databases">
        <title>Sequencing the genomes of 1000 actinobacteria strains.</title>
        <authorList>
            <person name="Klenk H.-P."/>
        </authorList>
    </citation>
    <scope>NUCLEOTIDE SEQUENCE [LARGE SCALE GENOMIC DNA]</scope>
    <source>
        <strain evidence="2 3">DSM 45671</strain>
    </source>
</reference>
<dbReference type="Pfam" id="PF01841">
    <property type="entry name" value="Transglut_core"/>
    <property type="match status" value="1"/>
</dbReference>
<proteinExistence type="predicted"/>
<dbReference type="AlphaFoldDB" id="A0A561SYU2"/>
<evidence type="ECO:0000313" key="2">
    <source>
        <dbReference type="EMBL" id="TWF80030.1"/>
    </source>
</evidence>
<evidence type="ECO:0000313" key="3">
    <source>
        <dbReference type="Proteomes" id="UP000321261"/>
    </source>
</evidence>
<name>A0A561SYU2_9PSEU</name>